<dbReference type="PANTHER" id="PTHR41523:SF8">
    <property type="entry name" value="ETHYLENE RESPONSE SENSOR PROTEIN"/>
    <property type="match status" value="1"/>
</dbReference>
<reference evidence="9" key="1">
    <citation type="submission" date="2021-05" db="EMBL/GenBank/DDBJ databases">
        <authorList>
            <person name="Pietrasiak N."/>
            <person name="Ward R."/>
            <person name="Stajich J.E."/>
            <person name="Kurbessoian T."/>
        </authorList>
    </citation>
    <scope>NUCLEOTIDE SEQUENCE</scope>
    <source>
        <strain evidence="9">GSE-TBD4-15B</strain>
    </source>
</reference>
<keyword evidence="4" id="KW-0808">Transferase</keyword>
<name>A0A951PF17_9CYAN</name>
<evidence type="ECO:0000256" key="7">
    <source>
        <dbReference type="ARBA" id="ARBA00022840"/>
    </source>
</evidence>
<dbReference type="Gene3D" id="3.30.565.10">
    <property type="entry name" value="Histidine kinase-like ATPase, C-terminal domain"/>
    <property type="match status" value="1"/>
</dbReference>
<comment type="caution">
    <text evidence="9">The sequence shown here is derived from an EMBL/GenBank/DDBJ whole genome shotgun (WGS) entry which is preliminary data.</text>
</comment>
<evidence type="ECO:0000256" key="1">
    <source>
        <dbReference type="ARBA" id="ARBA00000085"/>
    </source>
</evidence>
<gene>
    <name evidence="9" type="ORF">KME07_23765</name>
</gene>
<dbReference type="GO" id="GO:0004673">
    <property type="term" value="F:protein histidine kinase activity"/>
    <property type="evidence" value="ECO:0007669"/>
    <property type="project" value="UniProtKB-EC"/>
</dbReference>
<evidence type="ECO:0000256" key="4">
    <source>
        <dbReference type="ARBA" id="ARBA00022679"/>
    </source>
</evidence>
<evidence type="ECO:0000313" key="10">
    <source>
        <dbReference type="Proteomes" id="UP000707356"/>
    </source>
</evidence>
<comment type="catalytic activity">
    <reaction evidence="1">
        <text>ATP + protein L-histidine = ADP + protein N-phospho-L-histidine.</text>
        <dbReference type="EC" id="2.7.13.3"/>
    </reaction>
</comment>
<dbReference type="InterPro" id="IPR011495">
    <property type="entry name" value="Sig_transdc_His_kin_sub2_dim/P"/>
</dbReference>
<dbReference type="Proteomes" id="UP000707356">
    <property type="component" value="Unassembled WGS sequence"/>
</dbReference>
<keyword evidence="3" id="KW-0597">Phosphoprotein</keyword>
<dbReference type="AlphaFoldDB" id="A0A951PF17"/>
<dbReference type="SMART" id="SM00387">
    <property type="entry name" value="HATPase_c"/>
    <property type="match status" value="1"/>
</dbReference>
<evidence type="ECO:0000313" key="9">
    <source>
        <dbReference type="EMBL" id="MBW4468456.1"/>
    </source>
</evidence>
<protein>
    <recommendedName>
        <fullName evidence="2">histidine kinase</fullName>
        <ecNumber evidence="2">2.7.13.3</ecNumber>
    </recommendedName>
</protein>
<evidence type="ECO:0000259" key="8">
    <source>
        <dbReference type="SMART" id="SM00387"/>
    </source>
</evidence>
<organism evidence="9 10">
    <name type="scientific">Pegethrix bostrychoides GSE-TBD4-15B</name>
    <dbReference type="NCBI Taxonomy" id="2839662"/>
    <lineage>
        <taxon>Bacteria</taxon>
        <taxon>Bacillati</taxon>
        <taxon>Cyanobacteriota</taxon>
        <taxon>Cyanophyceae</taxon>
        <taxon>Oculatellales</taxon>
        <taxon>Oculatellaceae</taxon>
        <taxon>Pegethrix</taxon>
    </lineage>
</organism>
<reference evidence="9" key="2">
    <citation type="journal article" date="2022" name="Microbiol. Resour. Announc.">
        <title>Metagenome Sequencing to Explore Phylogenomics of Terrestrial Cyanobacteria.</title>
        <authorList>
            <person name="Ward R.D."/>
            <person name="Stajich J.E."/>
            <person name="Johansen J.R."/>
            <person name="Huntemann M."/>
            <person name="Clum A."/>
            <person name="Foster B."/>
            <person name="Foster B."/>
            <person name="Roux S."/>
            <person name="Palaniappan K."/>
            <person name="Varghese N."/>
            <person name="Mukherjee S."/>
            <person name="Reddy T.B.K."/>
            <person name="Daum C."/>
            <person name="Copeland A."/>
            <person name="Chen I.A."/>
            <person name="Ivanova N.N."/>
            <person name="Kyrpides N.C."/>
            <person name="Shapiro N."/>
            <person name="Eloe-Fadrosh E.A."/>
            <person name="Pietrasiak N."/>
        </authorList>
    </citation>
    <scope>NUCLEOTIDE SEQUENCE</scope>
    <source>
        <strain evidence="9">GSE-TBD4-15B</strain>
    </source>
</reference>
<dbReference type="Pfam" id="PF07568">
    <property type="entry name" value="HisKA_2"/>
    <property type="match status" value="1"/>
</dbReference>
<keyword evidence="5" id="KW-0547">Nucleotide-binding</keyword>
<evidence type="ECO:0000256" key="5">
    <source>
        <dbReference type="ARBA" id="ARBA00022741"/>
    </source>
</evidence>
<dbReference type="InterPro" id="IPR036890">
    <property type="entry name" value="HATPase_C_sf"/>
</dbReference>
<evidence type="ECO:0000256" key="6">
    <source>
        <dbReference type="ARBA" id="ARBA00022777"/>
    </source>
</evidence>
<dbReference type="Gene3D" id="3.30.450.20">
    <property type="entry name" value="PAS domain"/>
    <property type="match status" value="1"/>
</dbReference>
<dbReference type="EMBL" id="JAHHHV010000089">
    <property type="protein sequence ID" value="MBW4468456.1"/>
    <property type="molecule type" value="Genomic_DNA"/>
</dbReference>
<keyword evidence="6 9" id="KW-0418">Kinase</keyword>
<dbReference type="PANTHER" id="PTHR41523">
    <property type="entry name" value="TWO-COMPONENT SYSTEM SENSOR PROTEIN"/>
    <property type="match status" value="1"/>
</dbReference>
<accession>A0A951PF17</accession>
<dbReference type="InterPro" id="IPR003594">
    <property type="entry name" value="HATPase_dom"/>
</dbReference>
<feature type="domain" description="Histidine kinase/HSP90-like ATPase" evidence="8">
    <location>
        <begin position="189"/>
        <end position="286"/>
    </location>
</feature>
<evidence type="ECO:0000256" key="3">
    <source>
        <dbReference type="ARBA" id="ARBA00022553"/>
    </source>
</evidence>
<evidence type="ECO:0000256" key="2">
    <source>
        <dbReference type="ARBA" id="ARBA00012438"/>
    </source>
</evidence>
<dbReference type="GO" id="GO:0005524">
    <property type="term" value="F:ATP binding"/>
    <property type="evidence" value="ECO:0007669"/>
    <property type="project" value="UniProtKB-KW"/>
</dbReference>
<keyword evidence="7" id="KW-0067">ATP-binding</keyword>
<dbReference type="EC" id="2.7.13.3" evidence="2"/>
<sequence length="291" mass="32841">MGSDNWLIEASSGFYSLFGTPLHLWEIWNTDCLPNSEQIIKTQRQMQRQSGEPVTVDLVIEPIHSQGQIAWLVLATPVEAQSELQEKAVLLKEIHHRVRNNLHLISNLLDLQAGTVNDERLSALFATTQNRIQAMTLIHEQLYQSADLGRIDFGEYLRRLTLNVFLANSNNLECVTPVIRVESVWLNLETAVPCGLLVNELLVNSLQHGFSDGQLGKVQIELTQVNQQIQIKIWDDGVGLAADFDWQHPDSLGLKLVRILAKQLKAEIQLEGNSGTTATLRFAELQYQTRF</sequence>
<proteinExistence type="predicted"/>
<dbReference type="SUPFAM" id="SSF55874">
    <property type="entry name" value="ATPase domain of HSP90 chaperone/DNA topoisomerase II/histidine kinase"/>
    <property type="match status" value="1"/>
</dbReference>
<dbReference type="Pfam" id="PF02518">
    <property type="entry name" value="HATPase_c"/>
    <property type="match status" value="1"/>
</dbReference>